<dbReference type="SUPFAM" id="SSF52540">
    <property type="entry name" value="P-loop containing nucleoside triphosphate hydrolases"/>
    <property type="match status" value="1"/>
</dbReference>
<keyword evidence="1" id="KW-0004">4Fe-4S</keyword>
<dbReference type="InterPro" id="IPR010614">
    <property type="entry name" value="RAD3-like_helicase_DEAD"/>
</dbReference>
<dbReference type="Proteomes" id="UP000007041">
    <property type="component" value="Chromosome"/>
</dbReference>
<dbReference type="STRING" id="1511.CLOST_0219"/>
<keyword evidence="7" id="KW-0347">Helicase</keyword>
<dbReference type="InterPro" id="IPR038726">
    <property type="entry name" value="PDDEXK_AddAB-type"/>
</dbReference>
<keyword evidence="12" id="KW-0238">DNA-binding</keyword>
<dbReference type="EMBL" id="FP565809">
    <property type="protein sequence ID" value="CBH20349.1"/>
    <property type="molecule type" value="Genomic_DNA"/>
</dbReference>
<protein>
    <submittedName>
        <fullName evidence="17">DEAD_2</fullName>
    </submittedName>
</protein>
<evidence type="ECO:0000256" key="13">
    <source>
        <dbReference type="ARBA" id="ARBA00023204"/>
    </source>
</evidence>
<evidence type="ECO:0000256" key="8">
    <source>
        <dbReference type="ARBA" id="ARBA00022839"/>
    </source>
</evidence>
<name>E3PU88_ACESD</name>
<dbReference type="PANTHER" id="PTHR11472:SF34">
    <property type="entry name" value="REGULATOR OF TELOMERE ELONGATION HELICASE 1"/>
    <property type="match status" value="1"/>
</dbReference>
<dbReference type="InterPro" id="IPR006554">
    <property type="entry name" value="Helicase-like_DEXD_c2"/>
</dbReference>
<keyword evidence="3" id="KW-0479">Metal-binding</keyword>
<dbReference type="InterPro" id="IPR042493">
    <property type="entry name" value="XPD_DNA_FeS"/>
</dbReference>
<comment type="similarity">
    <text evidence="15">Belongs to the helicase family. DinG subfamily.</text>
</comment>
<dbReference type="SMART" id="SM00488">
    <property type="entry name" value="DEXDc2"/>
    <property type="match status" value="1"/>
</dbReference>
<dbReference type="Pfam" id="PF12705">
    <property type="entry name" value="PDDEXK_1"/>
    <property type="match status" value="1"/>
</dbReference>
<evidence type="ECO:0000313" key="18">
    <source>
        <dbReference type="Proteomes" id="UP000007041"/>
    </source>
</evidence>
<evidence type="ECO:0000259" key="16">
    <source>
        <dbReference type="PROSITE" id="PS51193"/>
    </source>
</evidence>
<keyword evidence="6" id="KW-0378">Hydrolase</keyword>
<dbReference type="Gene3D" id="3.90.320.10">
    <property type="match status" value="1"/>
</dbReference>
<evidence type="ECO:0000313" key="17">
    <source>
        <dbReference type="EMBL" id="CBH20349.1"/>
    </source>
</evidence>
<dbReference type="GO" id="GO:0006281">
    <property type="term" value="P:DNA repair"/>
    <property type="evidence" value="ECO:0007669"/>
    <property type="project" value="UniProtKB-KW"/>
</dbReference>
<keyword evidence="13" id="KW-0234">DNA repair</keyword>
<dbReference type="AlphaFoldDB" id="E3PU88"/>
<keyword evidence="18" id="KW-1185">Reference proteome</keyword>
<evidence type="ECO:0000256" key="15">
    <source>
        <dbReference type="ARBA" id="ARBA00038058"/>
    </source>
</evidence>
<sequence length="790" mass="91237">MPSRIEISVRSLVEFVLRSGDLGASSSFSPTRMQEGIRIHQQLQQIKGRYIEKELPLRLDIKVNDIDFRISGRADGLMLDEGFYIIDEIKSTAKSLSNCEEEEVHLAQAKFYAYIYALDNKLDNIGANVTYYSLHDEDIKTFEHEYEREELETYVTHILHSYSLFCMLLERLKDERDKSILTLEFPFDSYRKGQKKMINDVYRAISQKKRLFVKAPTGIGKTISTIYPALKSLIYEDNEKIFYLTSKTINREAASDTLMLLKDAGLSVRAIALTAKDKICPYGSCDLNACDYARGHFDRINSAIYDILETQDIITRDVILSYSESHKVCPFEFALDISLFCDVIIGDYNYAFDPAVYLKRFFAEQMGKYIFLMDESHNFIDRARDMFSASIEKTAFLDLRKLIKSAIKDHTMIPKELSDVLKSIGHINAGFLKLKPEQAKTEFSQKALPENLIKAIRGFIENSDYYFSEYPNANEEAFYQDLLSLYFEAHAFIRIAELYDERYTMIGYQYDKNLRIKLFCIDPSALVKDALSRCTSLIAFSATLIPASYYISMMGGLEDAVYLMLDSPFNPERLKVMIDSSVSTRYSHRQRSIDRVVQRIHSAVSSKNGNYIAFFPSYEYMNQIYEEFSKAYEEIECIVQERSFTELQREDFLKRFVDQNTHVMVGFAVMGGAFSEGIDLKGDRLSGAIIATVGLPGISYELDLIMEYFNNEGKNGFDYAYRYQGMNKVMQSAGRVIRTSSDKGFILLLDDRFLEASYQNLMPREWLDFERVSSPLEIKNSLEQFWQEEK</sequence>
<dbReference type="GO" id="GO:0016818">
    <property type="term" value="F:hydrolase activity, acting on acid anhydrides, in phosphorus-containing anhydrides"/>
    <property type="evidence" value="ECO:0007669"/>
    <property type="project" value="InterPro"/>
</dbReference>
<dbReference type="PANTHER" id="PTHR11472">
    <property type="entry name" value="DNA REPAIR DEAD HELICASE RAD3/XP-D SUBFAMILY MEMBER"/>
    <property type="match status" value="1"/>
</dbReference>
<gene>
    <name evidence="17" type="ordered locus">CLOST_0219</name>
</gene>
<dbReference type="Pfam" id="PF06733">
    <property type="entry name" value="DEAD_2"/>
    <property type="match status" value="1"/>
</dbReference>
<evidence type="ECO:0000256" key="6">
    <source>
        <dbReference type="ARBA" id="ARBA00022801"/>
    </source>
</evidence>
<dbReference type="eggNOG" id="COG1199">
    <property type="taxonomic scope" value="Bacteria"/>
</dbReference>
<reference evidence="18" key="1">
    <citation type="journal article" date="2010" name="BMC Genomics">
        <title>Clostridium sticklandii, a specialist in amino acid degradation:revisiting its metabolism through its genome sequence.</title>
        <authorList>
            <person name="Fonknechten N."/>
            <person name="Chaussonnerie S."/>
            <person name="Tricot S."/>
            <person name="Lajus A."/>
            <person name="Andreesen J.R."/>
            <person name="Perchat N."/>
            <person name="Pelletier E."/>
            <person name="Gouyvenoux M."/>
            <person name="Barbe V."/>
            <person name="Salanoubat M."/>
            <person name="Le Paslier D."/>
            <person name="Weissenbach J."/>
            <person name="Cohen G.N."/>
            <person name="Kreimeyer A."/>
        </authorList>
    </citation>
    <scope>NUCLEOTIDE SEQUENCE [LARGE SCALE GENOMIC DNA]</scope>
    <source>
        <strain evidence="18">ATCC 12662 / DSM 519 / JCM 1433 / CCUG 9281 / NCIMB 10654 / HF</strain>
    </source>
</reference>
<accession>E3PU88</accession>
<evidence type="ECO:0000256" key="1">
    <source>
        <dbReference type="ARBA" id="ARBA00022485"/>
    </source>
</evidence>
<keyword evidence="5" id="KW-0227">DNA damage</keyword>
<keyword evidence="4" id="KW-0547">Nucleotide-binding</keyword>
<evidence type="ECO:0000256" key="5">
    <source>
        <dbReference type="ARBA" id="ARBA00022763"/>
    </source>
</evidence>
<evidence type="ECO:0000256" key="11">
    <source>
        <dbReference type="ARBA" id="ARBA00023014"/>
    </source>
</evidence>
<proteinExistence type="inferred from homology"/>
<dbReference type="PROSITE" id="PS51193">
    <property type="entry name" value="HELICASE_ATP_BIND_2"/>
    <property type="match status" value="1"/>
</dbReference>
<dbReference type="KEGG" id="cst:CLOST_0219"/>
<keyword evidence="9" id="KW-0067">ATP-binding</keyword>
<evidence type="ECO:0000256" key="10">
    <source>
        <dbReference type="ARBA" id="ARBA00023004"/>
    </source>
</evidence>
<dbReference type="Pfam" id="PF13307">
    <property type="entry name" value="Helicase_C_2"/>
    <property type="match status" value="1"/>
</dbReference>
<dbReference type="GO" id="GO:0004527">
    <property type="term" value="F:exonuclease activity"/>
    <property type="evidence" value="ECO:0007669"/>
    <property type="project" value="UniProtKB-KW"/>
</dbReference>
<dbReference type="InterPro" id="IPR045028">
    <property type="entry name" value="DinG/Rad3-like"/>
</dbReference>
<evidence type="ECO:0000256" key="12">
    <source>
        <dbReference type="ARBA" id="ARBA00023125"/>
    </source>
</evidence>
<dbReference type="BioCyc" id="CSTI499177:GJE9-227-MONOMER"/>
<dbReference type="InterPro" id="IPR006555">
    <property type="entry name" value="ATP-dep_Helicase_C"/>
</dbReference>
<organism evidence="17 18">
    <name type="scientific">Acetoanaerobium sticklandii (strain ATCC 12662 / DSM 519 / JCM 1433 / CCUG 9281 / NCIMB 10654 / HF)</name>
    <name type="common">Clostridium sticklandii</name>
    <dbReference type="NCBI Taxonomy" id="499177"/>
    <lineage>
        <taxon>Bacteria</taxon>
        <taxon>Bacillati</taxon>
        <taxon>Bacillota</taxon>
        <taxon>Clostridia</taxon>
        <taxon>Peptostreptococcales</taxon>
        <taxon>Filifactoraceae</taxon>
        <taxon>Acetoanaerobium</taxon>
    </lineage>
</organism>
<dbReference type="SMART" id="SM00491">
    <property type="entry name" value="HELICc2"/>
    <property type="match status" value="1"/>
</dbReference>
<dbReference type="GO" id="GO:0003678">
    <property type="term" value="F:DNA helicase activity"/>
    <property type="evidence" value="ECO:0007669"/>
    <property type="project" value="InterPro"/>
</dbReference>
<evidence type="ECO:0000256" key="9">
    <source>
        <dbReference type="ARBA" id="ARBA00022840"/>
    </source>
</evidence>
<evidence type="ECO:0000256" key="14">
    <source>
        <dbReference type="ARBA" id="ARBA00023235"/>
    </source>
</evidence>
<dbReference type="Gene3D" id="1.10.275.40">
    <property type="match status" value="1"/>
</dbReference>
<feature type="domain" description="Helicase ATP-binding" evidence="16">
    <location>
        <begin position="180"/>
        <end position="419"/>
    </location>
</feature>
<dbReference type="HOGENOM" id="CLU_006515_7_0_9"/>
<evidence type="ECO:0000256" key="4">
    <source>
        <dbReference type="ARBA" id="ARBA00022741"/>
    </source>
</evidence>
<dbReference type="GO" id="GO:0003677">
    <property type="term" value="F:DNA binding"/>
    <property type="evidence" value="ECO:0007669"/>
    <property type="project" value="UniProtKB-KW"/>
</dbReference>
<keyword evidence="8" id="KW-0269">Exonuclease</keyword>
<dbReference type="GO" id="GO:0051539">
    <property type="term" value="F:4 iron, 4 sulfur cluster binding"/>
    <property type="evidence" value="ECO:0007669"/>
    <property type="project" value="UniProtKB-KW"/>
</dbReference>
<dbReference type="InterPro" id="IPR027417">
    <property type="entry name" value="P-loop_NTPase"/>
</dbReference>
<dbReference type="GO" id="GO:0046872">
    <property type="term" value="F:metal ion binding"/>
    <property type="evidence" value="ECO:0007669"/>
    <property type="project" value="UniProtKB-KW"/>
</dbReference>
<dbReference type="Gene3D" id="1.10.30.20">
    <property type="entry name" value="Bacterial XPD DNA helicase, FeS cluster domain"/>
    <property type="match status" value="1"/>
</dbReference>
<keyword evidence="2" id="KW-0540">Nuclease</keyword>
<dbReference type="InterPro" id="IPR011604">
    <property type="entry name" value="PDDEXK-like_dom_sf"/>
</dbReference>
<dbReference type="GO" id="GO:0005524">
    <property type="term" value="F:ATP binding"/>
    <property type="evidence" value="ECO:0007669"/>
    <property type="project" value="UniProtKB-KW"/>
</dbReference>
<keyword evidence="10" id="KW-0408">Iron</keyword>
<evidence type="ECO:0000256" key="2">
    <source>
        <dbReference type="ARBA" id="ARBA00022722"/>
    </source>
</evidence>
<dbReference type="InterPro" id="IPR014013">
    <property type="entry name" value="Helic_SF1/SF2_ATP-bd_DinG/Rad3"/>
</dbReference>
<keyword evidence="14" id="KW-0413">Isomerase</keyword>
<evidence type="ECO:0000256" key="3">
    <source>
        <dbReference type="ARBA" id="ARBA00022723"/>
    </source>
</evidence>
<keyword evidence="11" id="KW-0411">Iron-sulfur</keyword>
<dbReference type="Gene3D" id="3.40.50.300">
    <property type="entry name" value="P-loop containing nucleotide triphosphate hydrolases"/>
    <property type="match status" value="2"/>
</dbReference>
<evidence type="ECO:0000256" key="7">
    <source>
        <dbReference type="ARBA" id="ARBA00022806"/>
    </source>
</evidence>